<protein>
    <submittedName>
        <fullName evidence="5">Vancomycin resistance protein YoaR</fullName>
    </submittedName>
</protein>
<dbReference type="RefSeq" id="WP_209649562.1">
    <property type="nucleotide sequence ID" value="NZ_JAGGLL010000015.1"/>
</dbReference>
<dbReference type="Pfam" id="PF12229">
    <property type="entry name" value="PG_binding_4"/>
    <property type="match status" value="1"/>
</dbReference>
<dbReference type="PANTHER" id="PTHR35788">
    <property type="entry name" value="EXPORTED PROTEIN-RELATED"/>
    <property type="match status" value="1"/>
</dbReference>
<gene>
    <name evidence="5" type="ORF">J2Z44_002180</name>
</gene>
<dbReference type="InterPro" id="IPR022029">
    <property type="entry name" value="YoaR-like_PG-bd"/>
</dbReference>
<dbReference type="Proteomes" id="UP001519308">
    <property type="component" value="Unassembled WGS sequence"/>
</dbReference>
<feature type="compositionally biased region" description="Low complexity" evidence="2">
    <location>
        <begin position="481"/>
        <end position="500"/>
    </location>
</feature>
<keyword evidence="3" id="KW-0812">Transmembrane</keyword>
<evidence type="ECO:0000256" key="2">
    <source>
        <dbReference type="SAM" id="MobiDB-lite"/>
    </source>
</evidence>
<evidence type="ECO:0000313" key="5">
    <source>
        <dbReference type="EMBL" id="MBP2022359.1"/>
    </source>
</evidence>
<accession>A0ABS4K3J2</accession>
<comment type="caution">
    <text evidence="5">The sequence shown here is derived from an EMBL/GenBank/DDBJ whole genome shotgun (WGS) entry which is preliminary data.</text>
</comment>
<dbReference type="Gene3D" id="2.20.230.10">
    <property type="entry name" value="Resuscitation-promoting factor rpfb"/>
    <property type="match status" value="1"/>
</dbReference>
<dbReference type="InterPro" id="IPR007391">
    <property type="entry name" value="Vancomycin_resist_VanW"/>
</dbReference>
<keyword evidence="3" id="KW-1133">Transmembrane helix</keyword>
<proteinExistence type="predicted"/>
<keyword evidence="1" id="KW-0732">Signal</keyword>
<dbReference type="InterPro" id="IPR011098">
    <property type="entry name" value="G5_dom"/>
</dbReference>
<dbReference type="InterPro" id="IPR052913">
    <property type="entry name" value="Glycopeptide_resist_protein"/>
</dbReference>
<feature type="region of interest" description="Disordered" evidence="2">
    <location>
        <begin position="465"/>
        <end position="506"/>
    </location>
</feature>
<evidence type="ECO:0000256" key="1">
    <source>
        <dbReference type="ARBA" id="ARBA00022729"/>
    </source>
</evidence>
<evidence type="ECO:0000259" key="4">
    <source>
        <dbReference type="PROSITE" id="PS51109"/>
    </source>
</evidence>
<feature type="domain" description="G5" evidence="4">
    <location>
        <begin position="396"/>
        <end position="475"/>
    </location>
</feature>
<reference evidence="5 6" key="1">
    <citation type="submission" date="2021-03" db="EMBL/GenBank/DDBJ databases">
        <title>Genomic Encyclopedia of Type Strains, Phase IV (KMG-IV): sequencing the most valuable type-strain genomes for metagenomic binning, comparative biology and taxonomic classification.</title>
        <authorList>
            <person name="Goeker M."/>
        </authorList>
    </citation>
    <scope>NUCLEOTIDE SEQUENCE [LARGE SCALE GENOMIC DNA]</scope>
    <source>
        <strain evidence="5 6">DSM 28650</strain>
    </source>
</reference>
<keyword evidence="3" id="KW-0472">Membrane</keyword>
<evidence type="ECO:0000256" key="3">
    <source>
        <dbReference type="SAM" id="Phobius"/>
    </source>
</evidence>
<organism evidence="5 6">
    <name type="scientific">Clostridium punense</name>
    <dbReference type="NCBI Taxonomy" id="1054297"/>
    <lineage>
        <taxon>Bacteria</taxon>
        <taxon>Bacillati</taxon>
        <taxon>Bacillota</taxon>
        <taxon>Clostridia</taxon>
        <taxon>Eubacteriales</taxon>
        <taxon>Clostridiaceae</taxon>
        <taxon>Clostridium</taxon>
    </lineage>
</organism>
<dbReference type="Pfam" id="PF07501">
    <property type="entry name" value="G5"/>
    <property type="match status" value="1"/>
</dbReference>
<keyword evidence="6" id="KW-1185">Reference proteome</keyword>
<name>A0ABS4K3J2_9CLOT</name>
<dbReference type="SMART" id="SM01208">
    <property type="entry name" value="G5"/>
    <property type="match status" value="1"/>
</dbReference>
<evidence type="ECO:0000313" key="6">
    <source>
        <dbReference type="Proteomes" id="UP001519308"/>
    </source>
</evidence>
<dbReference type="Pfam" id="PF04294">
    <property type="entry name" value="VanW"/>
    <property type="match status" value="1"/>
</dbReference>
<sequence length="506" mass="55309">MDINLGKTENKVSGPSAKNKIKDPKIKKKIIIISSVVGVLALSFVGATSYIYGTISKYENLIMPRVAVEGIDVSGQTMESAIKLVSEKYEKETANRSISIKAGDKEYSIKYIDINLKYDIENTVKDAFAYGRDLSSVKKYNLIKNGEEKNLTMEFTYNSDVIKEKVAEIEKEVNKEKKDATIKKASGDNFIIEEEKVGTKLDVQALIDDLNNKISSTKEGNSEVVAKLDTDVPKITKEQLSKINTVISTFNTTFGSTSTSSRATNITLGAKAVNGTLLMPGDQFSFNKIVGDTTPDKGYQKGGAYIGDEVVEDYGGGICQVSSTLHNAVLRAGILPDYRINHSMTVGYVPLGLDATIFYGATDYTFTNSTQYPIYIEGYASGGKVYFNLYSNSSLIGKTYDFPTETTETIAAPVKYEDDPNLEVGKEVVARPGSNGYKVKAYRVTYENGKEISRELMNSDYYKPAPKVIKRGTKPVQPKETTPTTPPANQATPPNTTTPPSNGGAQ</sequence>
<feature type="transmembrane region" description="Helical" evidence="3">
    <location>
        <begin position="30"/>
        <end position="52"/>
    </location>
</feature>
<dbReference type="EMBL" id="JAGGLL010000015">
    <property type="protein sequence ID" value="MBP2022359.1"/>
    <property type="molecule type" value="Genomic_DNA"/>
</dbReference>
<dbReference type="PANTHER" id="PTHR35788:SF1">
    <property type="entry name" value="EXPORTED PROTEIN"/>
    <property type="match status" value="1"/>
</dbReference>
<dbReference type="PROSITE" id="PS51109">
    <property type="entry name" value="G5"/>
    <property type="match status" value="1"/>
</dbReference>